<evidence type="ECO:0000313" key="7">
    <source>
        <dbReference type="Proteomes" id="UP000053477"/>
    </source>
</evidence>
<dbReference type="SMART" id="SM00220">
    <property type="entry name" value="S_TKc"/>
    <property type="match status" value="1"/>
</dbReference>
<dbReference type="FunCoup" id="A0A0H2R2H1">
    <property type="interactions" value="203"/>
</dbReference>
<dbReference type="Gene3D" id="1.10.510.10">
    <property type="entry name" value="Transferase(Phosphotransferase) domain 1"/>
    <property type="match status" value="1"/>
</dbReference>
<dbReference type="InterPro" id="IPR000719">
    <property type="entry name" value="Prot_kinase_dom"/>
</dbReference>
<keyword evidence="6" id="KW-0418">Kinase</keyword>
<dbReference type="InterPro" id="IPR011009">
    <property type="entry name" value="Kinase-like_dom_sf"/>
</dbReference>
<dbReference type="InterPro" id="IPR008271">
    <property type="entry name" value="Ser/Thr_kinase_AS"/>
</dbReference>
<proteinExistence type="inferred from homology"/>
<accession>A0A0H2R2H1</accession>
<dbReference type="GO" id="GO:0004674">
    <property type="term" value="F:protein serine/threonine kinase activity"/>
    <property type="evidence" value="ECO:0007669"/>
    <property type="project" value="TreeGrafter"/>
</dbReference>
<keyword evidence="7" id="KW-1185">Reference proteome</keyword>
<dbReference type="AlphaFoldDB" id="A0A0H2R2H1"/>
<comment type="similarity">
    <text evidence="1">Belongs to the protein kinase superfamily. CMGC Ser/Thr protein kinase family. CDC2/CDKX subfamily.</text>
</comment>
<organism evidence="6 7">
    <name type="scientific">Schizopora paradoxa</name>
    <dbReference type="NCBI Taxonomy" id="27342"/>
    <lineage>
        <taxon>Eukaryota</taxon>
        <taxon>Fungi</taxon>
        <taxon>Dikarya</taxon>
        <taxon>Basidiomycota</taxon>
        <taxon>Agaricomycotina</taxon>
        <taxon>Agaricomycetes</taxon>
        <taxon>Hymenochaetales</taxon>
        <taxon>Schizoporaceae</taxon>
        <taxon>Schizopora</taxon>
    </lineage>
</organism>
<evidence type="ECO:0000256" key="2">
    <source>
        <dbReference type="ARBA" id="ARBA00022741"/>
    </source>
</evidence>
<feature type="region of interest" description="Disordered" evidence="4">
    <location>
        <begin position="256"/>
        <end position="289"/>
    </location>
</feature>
<dbReference type="EMBL" id="KQ086249">
    <property type="protein sequence ID" value="KLO05974.1"/>
    <property type="molecule type" value="Genomic_DNA"/>
</dbReference>
<reference evidence="6 7" key="1">
    <citation type="submission" date="2015-04" db="EMBL/GenBank/DDBJ databases">
        <title>Complete genome sequence of Schizopora paradoxa KUC8140, a cosmopolitan wood degrader in East Asia.</title>
        <authorList>
            <consortium name="DOE Joint Genome Institute"/>
            <person name="Min B."/>
            <person name="Park H."/>
            <person name="Jang Y."/>
            <person name="Kim J.-J."/>
            <person name="Kim K.H."/>
            <person name="Pangilinan J."/>
            <person name="Lipzen A."/>
            <person name="Riley R."/>
            <person name="Grigoriev I.V."/>
            <person name="Spatafora J.W."/>
            <person name="Choi I.-G."/>
        </authorList>
    </citation>
    <scope>NUCLEOTIDE SEQUENCE [LARGE SCALE GENOMIC DNA]</scope>
    <source>
        <strain evidence="6 7">KUC8140</strain>
    </source>
</reference>
<keyword evidence="2" id="KW-0547">Nucleotide-binding</keyword>
<dbReference type="PROSITE" id="PS00108">
    <property type="entry name" value="PROTEIN_KINASE_ST"/>
    <property type="match status" value="1"/>
</dbReference>
<feature type="domain" description="Protein kinase" evidence="5">
    <location>
        <begin position="11"/>
        <end position="411"/>
    </location>
</feature>
<evidence type="ECO:0000313" key="6">
    <source>
        <dbReference type="EMBL" id="KLO05974.1"/>
    </source>
</evidence>
<dbReference type="InParanoid" id="A0A0H2R2H1"/>
<evidence type="ECO:0000256" key="1">
    <source>
        <dbReference type="ARBA" id="ARBA00006485"/>
    </source>
</evidence>
<feature type="compositionally biased region" description="Acidic residues" evidence="4">
    <location>
        <begin position="258"/>
        <end position="273"/>
    </location>
</feature>
<evidence type="ECO:0000259" key="5">
    <source>
        <dbReference type="PROSITE" id="PS50011"/>
    </source>
</evidence>
<keyword evidence="6" id="KW-0808">Transferase</keyword>
<dbReference type="InterPro" id="IPR050108">
    <property type="entry name" value="CDK"/>
</dbReference>
<dbReference type="GO" id="GO:0005524">
    <property type="term" value="F:ATP binding"/>
    <property type="evidence" value="ECO:0007669"/>
    <property type="project" value="UniProtKB-KW"/>
</dbReference>
<evidence type="ECO:0000256" key="3">
    <source>
        <dbReference type="ARBA" id="ARBA00022840"/>
    </source>
</evidence>
<dbReference type="PANTHER" id="PTHR24056">
    <property type="entry name" value="CELL DIVISION PROTEIN KINASE"/>
    <property type="match status" value="1"/>
</dbReference>
<keyword evidence="3" id="KW-0067">ATP-binding</keyword>
<gene>
    <name evidence="6" type="ORF">SCHPADRAFT_910648</name>
</gene>
<dbReference type="STRING" id="27342.A0A0H2R2H1"/>
<dbReference type="Pfam" id="PF00069">
    <property type="entry name" value="Pkinase"/>
    <property type="match status" value="1"/>
</dbReference>
<dbReference type="PROSITE" id="PS50011">
    <property type="entry name" value="PROTEIN_KINASE_DOM"/>
    <property type="match status" value="1"/>
</dbReference>
<sequence>MELNDSLEVVSGSKKQVAEGVASIVYRAERKLEDGTTWVAIKSSSVRRRYCPEPHDIIKEAAVLADVSHHNIIEFVGSAKDISSGTFEVWTTWAPYDLEDLLDDPAFTPSPYPTSILHLVRPELEDKSPSRASVFGILSKSIIYQVADALNFLHSRRPSPIAHRDIKPRNILLTSSGCVKLIDFGIAYSDEFCGSPGNVWPEPPDEMYCDVATGPYRAPELIFGPRHYDAIASDLWSFGATVAQFYTQIRLRRGTYGYDEDDDEDDDDDDDDDNALHSDSQQEPYKLPTDVDSITFRSAEWTRVPLFDSSRGSIGLAWSIFKLRGTPNTESWFDFEELPDATKIQFMETPCVELKPHLPNLPVGVHATGVTHAIPPDIPTHGTPLDLIHRLLVYPPKDRLKAADVLTHPWFKEGDPLLIPPEISAELEGSDTSAAHEWNTESLGHWLEMILGTRGVVV</sequence>
<dbReference type="Proteomes" id="UP000053477">
    <property type="component" value="Unassembled WGS sequence"/>
</dbReference>
<evidence type="ECO:0000256" key="4">
    <source>
        <dbReference type="SAM" id="MobiDB-lite"/>
    </source>
</evidence>
<dbReference type="Gene3D" id="3.30.200.20">
    <property type="entry name" value="Phosphorylase Kinase, domain 1"/>
    <property type="match status" value="1"/>
</dbReference>
<name>A0A0H2R2H1_9AGAM</name>
<dbReference type="OrthoDB" id="413582at2759"/>
<dbReference type="GO" id="GO:0005634">
    <property type="term" value="C:nucleus"/>
    <property type="evidence" value="ECO:0007669"/>
    <property type="project" value="TreeGrafter"/>
</dbReference>
<dbReference type="SUPFAM" id="SSF56112">
    <property type="entry name" value="Protein kinase-like (PK-like)"/>
    <property type="match status" value="1"/>
</dbReference>
<protein>
    <submittedName>
        <fullName evidence="6">Kinase-like protein</fullName>
    </submittedName>
</protein>